<keyword evidence="1" id="KW-0813">Transport</keyword>
<keyword evidence="13" id="KW-1185">Reference proteome</keyword>
<dbReference type="Proteomes" id="UP000621856">
    <property type="component" value="Unassembled WGS sequence"/>
</dbReference>
<reference evidence="11 13" key="2">
    <citation type="submission" date="2020-02" db="EMBL/GenBank/DDBJ databases">
        <title>Genome sequence of Parvularcula flava strain NH6-79.</title>
        <authorList>
            <person name="Abdul Karim M.H."/>
            <person name="Lam M.Q."/>
            <person name="Chen S.J."/>
            <person name="Yahya A."/>
            <person name="Shahir S."/>
            <person name="Shamsir M.S."/>
            <person name="Chong C.S."/>
        </authorList>
    </citation>
    <scope>NUCLEOTIDE SEQUENCE [LARGE SCALE GENOMIC DNA]</scope>
    <source>
        <strain evidence="11 13">NH6-79</strain>
    </source>
</reference>
<reference evidence="10" key="1">
    <citation type="journal article" date="2014" name="Int. J. Syst. Evol. Microbiol.">
        <title>Complete genome sequence of Corynebacterium casei LMG S-19264T (=DSM 44701T), isolated from a smear-ripened cheese.</title>
        <authorList>
            <consortium name="US DOE Joint Genome Institute (JGI-PGF)"/>
            <person name="Walter F."/>
            <person name="Albersmeier A."/>
            <person name="Kalinowski J."/>
            <person name="Ruckert C."/>
        </authorList>
    </citation>
    <scope>NUCLEOTIDE SEQUENCE</scope>
    <source>
        <strain evidence="10">CGMCC 1.14984</strain>
    </source>
</reference>
<dbReference type="PROSITE" id="PS51007">
    <property type="entry name" value="CYTC"/>
    <property type="match status" value="1"/>
</dbReference>
<feature type="domain" description="Cytochrome c" evidence="9">
    <location>
        <begin position="83"/>
        <end position="182"/>
    </location>
</feature>
<dbReference type="EMBL" id="BMGZ01000001">
    <property type="protein sequence ID" value="GGH92079.1"/>
    <property type="molecule type" value="Genomic_DNA"/>
</dbReference>
<dbReference type="EMBL" id="VCJR02000001">
    <property type="protein sequence ID" value="NHK26354.1"/>
    <property type="molecule type" value="Genomic_DNA"/>
</dbReference>
<feature type="region of interest" description="Disordered" evidence="7">
    <location>
        <begin position="183"/>
        <end position="264"/>
    </location>
</feature>
<gene>
    <name evidence="11" type="ORF">FF098_000360</name>
    <name evidence="10" type="ORF">GCM10011355_00730</name>
</gene>
<feature type="compositionally biased region" description="Acidic residues" evidence="7">
    <location>
        <begin position="198"/>
        <end position="221"/>
    </location>
</feature>
<dbReference type="PANTHER" id="PTHR11961">
    <property type="entry name" value="CYTOCHROME C"/>
    <property type="match status" value="1"/>
</dbReference>
<evidence type="ECO:0000313" key="10">
    <source>
        <dbReference type="EMBL" id="GGH92079.1"/>
    </source>
</evidence>
<feature type="transmembrane region" description="Helical" evidence="8">
    <location>
        <begin position="12"/>
        <end position="32"/>
    </location>
</feature>
<organism evidence="10 12">
    <name type="scientific">Aquisalinus luteolus</name>
    <dbReference type="NCBI Taxonomy" id="1566827"/>
    <lineage>
        <taxon>Bacteria</taxon>
        <taxon>Pseudomonadati</taxon>
        <taxon>Pseudomonadota</taxon>
        <taxon>Alphaproteobacteria</taxon>
        <taxon>Parvularculales</taxon>
        <taxon>Parvularculaceae</taxon>
        <taxon>Aquisalinus</taxon>
    </lineage>
</organism>
<evidence type="ECO:0000256" key="5">
    <source>
        <dbReference type="ARBA" id="ARBA00023004"/>
    </source>
</evidence>
<dbReference type="Pfam" id="PF00034">
    <property type="entry name" value="Cytochrom_C"/>
    <property type="match status" value="1"/>
</dbReference>
<evidence type="ECO:0000256" key="6">
    <source>
        <dbReference type="PROSITE-ProRule" id="PRU00433"/>
    </source>
</evidence>
<reference evidence="10" key="3">
    <citation type="submission" date="2020-09" db="EMBL/GenBank/DDBJ databases">
        <authorList>
            <person name="Sun Q."/>
            <person name="Zhou Y."/>
        </authorList>
    </citation>
    <scope>NUCLEOTIDE SEQUENCE</scope>
    <source>
        <strain evidence="10">CGMCC 1.14984</strain>
    </source>
</reference>
<dbReference type="Proteomes" id="UP000818603">
    <property type="component" value="Unassembled WGS sequence"/>
</dbReference>
<evidence type="ECO:0000313" key="11">
    <source>
        <dbReference type="EMBL" id="NHK26354.1"/>
    </source>
</evidence>
<comment type="caution">
    <text evidence="10">The sequence shown here is derived from an EMBL/GenBank/DDBJ whole genome shotgun (WGS) entry which is preliminary data.</text>
</comment>
<keyword evidence="8" id="KW-1133">Transmembrane helix</keyword>
<sequence length="264" mass="27302">MKDELFFNKFAAAGLSVALMFFGLPILVNVFYGGGGHHGSAAHDGEHDESNPLGLAYPIEFTLEGGPAVAEAEVDLGTLLANASAAAGERGIAICQACHTFEQGGANGTGPNLWGVVGADVASHAGFSYTGALSGLGGTWTYEKLDAYLENSQAYVPGTQMAQRIGREEKRADILAYLATLTSGEPVPFPEPAPAAEPAEEMAEAEGADITVEDTASEETMTESGQEALEEAGQLADEAEAETGEPADDATQSDGETNQGEIQE</sequence>
<feature type="compositionally biased region" description="Polar residues" evidence="7">
    <location>
        <begin position="250"/>
        <end position="264"/>
    </location>
</feature>
<evidence type="ECO:0000256" key="7">
    <source>
        <dbReference type="SAM" id="MobiDB-lite"/>
    </source>
</evidence>
<dbReference type="InterPro" id="IPR002327">
    <property type="entry name" value="Cyt_c_1A/1B"/>
</dbReference>
<evidence type="ECO:0000256" key="4">
    <source>
        <dbReference type="ARBA" id="ARBA00022982"/>
    </source>
</evidence>
<dbReference type="PRINTS" id="PR00604">
    <property type="entry name" value="CYTCHRMECIAB"/>
</dbReference>
<dbReference type="RefSeq" id="WP_155135755.1">
    <property type="nucleotide sequence ID" value="NZ_BMGZ01000001.1"/>
</dbReference>
<proteinExistence type="predicted"/>
<keyword evidence="3 6" id="KW-0479">Metal-binding</keyword>
<dbReference type="Gene3D" id="1.10.760.10">
    <property type="entry name" value="Cytochrome c-like domain"/>
    <property type="match status" value="1"/>
</dbReference>
<evidence type="ECO:0000313" key="13">
    <source>
        <dbReference type="Proteomes" id="UP000818603"/>
    </source>
</evidence>
<dbReference type="AlphaFoldDB" id="A0A8J3A008"/>
<evidence type="ECO:0000256" key="3">
    <source>
        <dbReference type="ARBA" id="ARBA00022723"/>
    </source>
</evidence>
<evidence type="ECO:0000259" key="9">
    <source>
        <dbReference type="PROSITE" id="PS51007"/>
    </source>
</evidence>
<dbReference type="GO" id="GO:0020037">
    <property type="term" value="F:heme binding"/>
    <property type="evidence" value="ECO:0007669"/>
    <property type="project" value="InterPro"/>
</dbReference>
<protein>
    <submittedName>
        <fullName evidence="11">Cytochrome c family protein</fullName>
    </submittedName>
</protein>
<evidence type="ECO:0000256" key="2">
    <source>
        <dbReference type="ARBA" id="ARBA00022617"/>
    </source>
</evidence>
<dbReference type="GO" id="GO:0009055">
    <property type="term" value="F:electron transfer activity"/>
    <property type="evidence" value="ECO:0007669"/>
    <property type="project" value="InterPro"/>
</dbReference>
<feature type="compositionally biased region" description="Acidic residues" evidence="7">
    <location>
        <begin position="237"/>
        <end position="248"/>
    </location>
</feature>
<evidence type="ECO:0000256" key="8">
    <source>
        <dbReference type="SAM" id="Phobius"/>
    </source>
</evidence>
<accession>A0A8J3A008</accession>
<keyword evidence="8" id="KW-0472">Membrane</keyword>
<keyword evidence="5 6" id="KW-0408">Iron</keyword>
<dbReference type="InterPro" id="IPR009056">
    <property type="entry name" value="Cyt_c-like_dom"/>
</dbReference>
<name>A0A8J3A008_9PROT</name>
<dbReference type="GO" id="GO:0046872">
    <property type="term" value="F:metal ion binding"/>
    <property type="evidence" value="ECO:0007669"/>
    <property type="project" value="UniProtKB-KW"/>
</dbReference>
<keyword evidence="8" id="KW-0812">Transmembrane</keyword>
<evidence type="ECO:0000313" key="12">
    <source>
        <dbReference type="Proteomes" id="UP000621856"/>
    </source>
</evidence>
<evidence type="ECO:0000256" key="1">
    <source>
        <dbReference type="ARBA" id="ARBA00022448"/>
    </source>
</evidence>
<keyword evidence="4" id="KW-0249">Electron transport</keyword>
<keyword evidence="2 6" id="KW-0349">Heme</keyword>
<dbReference type="InterPro" id="IPR036909">
    <property type="entry name" value="Cyt_c-like_dom_sf"/>
</dbReference>
<dbReference type="SUPFAM" id="SSF46626">
    <property type="entry name" value="Cytochrome c"/>
    <property type="match status" value="1"/>
</dbReference>